<comment type="caution">
    <text evidence="1">The sequence shown here is derived from an EMBL/GenBank/DDBJ whole genome shotgun (WGS) entry which is preliminary data.</text>
</comment>
<gene>
    <name evidence="1" type="ORF">EDD18DRAFT_1109855</name>
</gene>
<name>A0AA39PTP3_9AGAR</name>
<evidence type="ECO:0000313" key="1">
    <source>
        <dbReference type="EMBL" id="KAK0489984.1"/>
    </source>
</evidence>
<reference evidence="1" key="1">
    <citation type="submission" date="2023-06" db="EMBL/GenBank/DDBJ databases">
        <authorList>
            <consortium name="Lawrence Berkeley National Laboratory"/>
            <person name="Ahrendt S."/>
            <person name="Sahu N."/>
            <person name="Indic B."/>
            <person name="Wong-Bajracharya J."/>
            <person name="Merenyi Z."/>
            <person name="Ke H.-M."/>
            <person name="Monk M."/>
            <person name="Kocsube S."/>
            <person name="Drula E."/>
            <person name="Lipzen A."/>
            <person name="Balint B."/>
            <person name="Henrissat B."/>
            <person name="Andreopoulos B."/>
            <person name="Martin F.M."/>
            <person name="Harder C.B."/>
            <person name="Rigling D."/>
            <person name="Ford K.L."/>
            <person name="Foster G.D."/>
            <person name="Pangilinan J."/>
            <person name="Papanicolaou A."/>
            <person name="Barry K."/>
            <person name="LaButti K."/>
            <person name="Viragh M."/>
            <person name="Koriabine M."/>
            <person name="Yan M."/>
            <person name="Riley R."/>
            <person name="Champramary S."/>
            <person name="Plett K.L."/>
            <person name="Tsai I.J."/>
            <person name="Slot J."/>
            <person name="Sipos G."/>
            <person name="Plett J."/>
            <person name="Nagy L.G."/>
            <person name="Grigoriev I.V."/>
        </authorList>
    </citation>
    <scope>NUCLEOTIDE SEQUENCE</scope>
    <source>
        <strain evidence="1">HWK02</strain>
    </source>
</reference>
<proteinExistence type="predicted"/>
<sequence>MYMHIKPPKPEVKHSLPKTCLTVPEKNSPTIWKGSKATARDLDMSTEVLCPFATADRTSSELSVQCPYNGATPTVRMHDGIGSFATGYPANKSGNASLIAQYEYMEQTTSQYSTK</sequence>
<organism evidence="1 2">
    <name type="scientific">Armillaria luteobubalina</name>
    <dbReference type="NCBI Taxonomy" id="153913"/>
    <lineage>
        <taxon>Eukaryota</taxon>
        <taxon>Fungi</taxon>
        <taxon>Dikarya</taxon>
        <taxon>Basidiomycota</taxon>
        <taxon>Agaricomycotina</taxon>
        <taxon>Agaricomycetes</taxon>
        <taxon>Agaricomycetidae</taxon>
        <taxon>Agaricales</taxon>
        <taxon>Marasmiineae</taxon>
        <taxon>Physalacriaceae</taxon>
        <taxon>Armillaria</taxon>
    </lineage>
</organism>
<dbReference type="AlphaFoldDB" id="A0AA39PTP3"/>
<evidence type="ECO:0000313" key="2">
    <source>
        <dbReference type="Proteomes" id="UP001175228"/>
    </source>
</evidence>
<dbReference type="Proteomes" id="UP001175228">
    <property type="component" value="Unassembled WGS sequence"/>
</dbReference>
<keyword evidence="2" id="KW-1185">Reference proteome</keyword>
<dbReference type="EMBL" id="JAUEPU010000035">
    <property type="protein sequence ID" value="KAK0489984.1"/>
    <property type="molecule type" value="Genomic_DNA"/>
</dbReference>
<protein>
    <submittedName>
        <fullName evidence="1">Uncharacterized protein</fullName>
    </submittedName>
</protein>
<accession>A0AA39PTP3</accession>